<dbReference type="EMBL" id="BQNB010015913">
    <property type="protein sequence ID" value="GJT45585.1"/>
    <property type="molecule type" value="Genomic_DNA"/>
</dbReference>
<comment type="caution">
    <text evidence="1">The sequence shown here is derived from an EMBL/GenBank/DDBJ whole genome shotgun (WGS) entry which is preliminary data.</text>
</comment>
<name>A0ABQ5E2C7_9ASTR</name>
<proteinExistence type="predicted"/>
<dbReference type="Proteomes" id="UP001151760">
    <property type="component" value="Unassembled WGS sequence"/>
</dbReference>
<protein>
    <submittedName>
        <fullName evidence="1">Uncharacterized protein</fullName>
    </submittedName>
</protein>
<evidence type="ECO:0000313" key="2">
    <source>
        <dbReference type="Proteomes" id="UP001151760"/>
    </source>
</evidence>
<reference evidence="1" key="1">
    <citation type="journal article" date="2022" name="Int. J. Mol. Sci.">
        <title>Draft Genome of Tanacetum Coccineum: Genomic Comparison of Closely Related Tanacetum-Family Plants.</title>
        <authorList>
            <person name="Yamashiro T."/>
            <person name="Shiraishi A."/>
            <person name="Nakayama K."/>
            <person name="Satake H."/>
        </authorList>
    </citation>
    <scope>NUCLEOTIDE SEQUENCE</scope>
</reference>
<accession>A0ABQ5E2C7</accession>
<keyword evidence="2" id="KW-1185">Reference proteome</keyword>
<reference evidence="1" key="2">
    <citation type="submission" date="2022-01" db="EMBL/GenBank/DDBJ databases">
        <authorList>
            <person name="Yamashiro T."/>
            <person name="Shiraishi A."/>
            <person name="Satake H."/>
            <person name="Nakayama K."/>
        </authorList>
    </citation>
    <scope>NUCLEOTIDE SEQUENCE</scope>
</reference>
<sequence>MEYLVNISKRRTFWSLNEDILKINDSNNQYAVSIKKDTAYPCLHSPKTIKDRRSIRRIQKNSIRRIQDIVSESRLRPYHFIYPERSLTMEEMLNKFINEEKQEHEEMRAFIYDFQTTNELLFKERNNSLIELRFGVQEFLKVINNVPMIDCDVKGVTTRGGKTMTQDVHDNNANVVPKEPLVVELEKPVGSNKVLTNNQP</sequence>
<organism evidence="1 2">
    <name type="scientific">Tanacetum coccineum</name>
    <dbReference type="NCBI Taxonomy" id="301880"/>
    <lineage>
        <taxon>Eukaryota</taxon>
        <taxon>Viridiplantae</taxon>
        <taxon>Streptophyta</taxon>
        <taxon>Embryophyta</taxon>
        <taxon>Tracheophyta</taxon>
        <taxon>Spermatophyta</taxon>
        <taxon>Magnoliopsida</taxon>
        <taxon>eudicotyledons</taxon>
        <taxon>Gunneridae</taxon>
        <taxon>Pentapetalae</taxon>
        <taxon>asterids</taxon>
        <taxon>campanulids</taxon>
        <taxon>Asterales</taxon>
        <taxon>Asteraceae</taxon>
        <taxon>Asteroideae</taxon>
        <taxon>Anthemideae</taxon>
        <taxon>Anthemidinae</taxon>
        <taxon>Tanacetum</taxon>
    </lineage>
</organism>
<gene>
    <name evidence="1" type="ORF">Tco_0954300</name>
</gene>
<evidence type="ECO:0000313" key="1">
    <source>
        <dbReference type="EMBL" id="GJT45585.1"/>
    </source>
</evidence>